<evidence type="ECO:0000313" key="4">
    <source>
        <dbReference type="Proteomes" id="UP000588334"/>
    </source>
</evidence>
<protein>
    <submittedName>
        <fullName evidence="3">ZSWM1 protein</fullName>
    </submittedName>
</protein>
<organism evidence="3 4">
    <name type="scientific">Sclerurus mexicanus</name>
    <name type="common">tawny-throated leaftosser</name>
    <dbReference type="NCBI Taxonomy" id="265632"/>
    <lineage>
        <taxon>Eukaryota</taxon>
        <taxon>Metazoa</taxon>
        <taxon>Chordata</taxon>
        <taxon>Craniata</taxon>
        <taxon>Vertebrata</taxon>
        <taxon>Euteleostomi</taxon>
        <taxon>Archelosauria</taxon>
        <taxon>Archosauria</taxon>
        <taxon>Dinosauria</taxon>
        <taxon>Saurischia</taxon>
        <taxon>Theropoda</taxon>
        <taxon>Coelurosauria</taxon>
        <taxon>Aves</taxon>
        <taxon>Neognathae</taxon>
        <taxon>Neoaves</taxon>
        <taxon>Telluraves</taxon>
        <taxon>Australaves</taxon>
        <taxon>Passeriformes</taxon>
        <taxon>Furnariidae</taxon>
        <taxon>Sclerurus</taxon>
    </lineage>
</organism>
<dbReference type="PANTHER" id="PTHR31569">
    <property type="entry name" value="SWIM-TYPE DOMAIN-CONTAINING PROTEIN"/>
    <property type="match status" value="1"/>
</dbReference>
<proteinExistence type="predicted"/>
<feature type="region of interest" description="Disordered" evidence="1">
    <location>
        <begin position="138"/>
        <end position="159"/>
    </location>
</feature>
<feature type="domain" description="ZSWIM1/3 C-terminal" evidence="2">
    <location>
        <begin position="276"/>
        <end position="315"/>
    </location>
</feature>
<dbReference type="EMBL" id="VWZF01004441">
    <property type="protein sequence ID" value="NXF78641.1"/>
    <property type="molecule type" value="Genomic_DNA"/>
</dbReference>
<feature type="non-terminal residue" evidence="3">
    <location>
        <position position="325"/>
    </location>
</feature>
<dbReference type="AlphaFoldDB" id="A0A7K8WIJ1"/>
<dbReference type="Pfam" id="PF19286">
    <property type="entry name" value="ZSWIM1-3_C"/>
    <property type="match status" value="1"/>
</dbReference>
<evidence type="ECO:0000259" key="2">
    <source>
        <dbReference type="Pfam" id="PF19286"/>
    </source>
</evidence>
<dbReference type="InterPro" id="IPR052579">
    <property type="entry name" value="Zinc_finger_SWIM"/>
</dbReference>
<name>A0A7K8WIJ1_9FURN</name>
<evidence type="ECO:0000256" key="1">
    <source>
        <dbReference type="SAM" id="MobiDB-lite"/>
    </source>
</evidence>
<reference evidence="3 4" key="1">
    <citation type="submission" date="2019-09" db="EMBL/GenBank/DDBJ databases">
        <title>Bird 10,000 Genomes (B10K) Project - Family phase.</title>
        <authorList>
            <person name="Zhang G."/>
        </authorList>
    </citation>
    <scope>NUCLEOTIDE SEQUENCE [LARGE SCALE GENOMIC DNA]</scope>
    <source>
        <strain evidence="3">B10K-DU-001-03</strain>
        <tissue evidence="3">Muscle</tissue>
    </source>
</reference>
<feature type="non-terminal residue" evidence="3">
    <location>
        <position position="1"/>
    </location>
</feature>
<dbReference type="Proteomes" id="UP000588334">
    <property type="component" value="Unassembled WGS sequence"/>
</dbReference>
<dbReference type="InterPro" id="IPR045563">
    <property type="entry name" value="ZSWIM1/3_C"/>
</dbReference>
<dbReference type="PANTHER" id="PTHR31569:SF0">
    <property type="entry name" value="ZINC FINGER SWIM DOMAIN-CONTAINING PROTEIN 1"/>
    <property type="match status" value="1"/>
</dbReference>
<keyword evidence="4" id="KW-1185">Reference proteome</keyword>
<comment type="caution">
    <text evidence="3">The sequence shown here is derived from an EMBL/GenBank/DDBJ whole genome shotgun (WGS) entry which is preliminary data.</text>
</comment>
<evidence type="ECO:0000313" key="3">
    <source>
        <dbReference type="EMBL" id="NXF78641.1"/>
    </source>
</evidence>
<gene>
    <name evidence="3" type="primary">Zswim1</name>
    <name evidence="3" type="ORF">SCLMEX_R15775</name>
</gene>
<accession>A0A7K8WIJ1</accession>
<sequence length="325" mass="36124">MELEVVIQRLSQVFIMGSLWREASPSWLSTMKSVSKSPPDAVACSAPHPDHCAAQTASQNLPASDLPLVPLVSAAARVRLSCSIENPVIVLQGPPADPQLLASLQHRPEILQALLQRKPTTTQSLLYPSSPMVKLEATETSVDDSEEKINQRTEEDIRQSLSDISTEPADMLYLSRLAMVQKSMQLIGTKEDTVSVQILEDAHRVDLKGLSSCNCHFNQAFQLPCQDILAVLNLNRKLLRPEMLSRLWERGCAACQAGSDSADGLLEVLRSSWNKSLDKSQVVSFLMAEISQLLTHCHGEEFECRYRTLWELADRSIRPDIKVKL</sequence>
<dbReference type="OrthoDB" id="124789at2759"/>
<feature type="compositionally biased region" description="Basic and acidic residues" evidence="1">
    <location>
        <begin position="147"/>
        <end position="158"/>
    </location>
</feature>